<evidence type="ECO:0000313" key="2">
    <source>
        <dbReference type="Proteomes" id="UP001175211"/>
    </source>
</evidence>
<organism evidence="1 2">
    <name type="scientific">Armillaria tabescens</name>
    <name type="common">Ringless honey mushroom</name>
    <name type="synonym">Agaricus tabescens</name>
    <dbReference type="NCBI Taxonomy" id="1929756"/>
    <lineage>
        <taxon>Eukaryota</taxon>
        <taxon>Fungi</taxon>
        <taxon>Dikarya</taxon>
        <taxon>Basidiomycota</taxon>
        <taxon>Agaricomycotina</taxon>
        <taxon>Agaricomycetes</taxon>
        <taxon>Agaricomycetidae</taxon>
        <taxon>Agaricales</taxon>
        <taxon>Marasmiineae</taxon>
        <taxon>Physalacriaceae</taxon>
        <taxon>Desarmillaria</taxon>
    </lineage>
</organism>
<sequence length="119" mass="13871">MVDAINDPVHEDSSPSLDLHGTFDFQKDHPLFDTHHVVYRGPSNVFIPNFFGAVLPRHDHGDYEYYCCTMLTLFQPWHSGKDLKGPNMNWSEAFANFKFSSCQLEIMRHFNLRYECLDA</sequence>
<evidence type="ECO:0000313" key="1">
    <source>
        <dbReference type="EMBL" id="KAK0430140.1"/>
    </source>
</evidence>
<gene>
    <name evidence="1" type="ORF">EV420DRAFT_1287447</name>
</gene>
<comment type="caution">
    <text evidence="1">The sequence shown here is derived from an EMBL/GenBank/DDBJ whole genome shotgun (WGS) entry which is preliminary data.</text>
</comment>
<proteinExistence type="predicted"/>
<name>A0AA39IUJ7_ARMTA</name>
<dbReference type="RefSeq" id="XP_060321249.1">
    <property type="nucleotide sequence ID" value="XM_060468335.1"/>
</dbReference>
<accession>A0AA39IUJ7</accession>
<dbReference type="EMBL" id="JAUEPS010000600">
    <property type="protein sequence ID" value="KAK0430140.1"/>
    <property type="molecule type" value="Genomic_DNA"/>
</dbReference>
<keyword evidence="2" id="KW-1185">Reference proteome</keyword>
<protein>
    <submittedName>
        <fullName evidence="1">Uncharacterized protein</fullName>
    </submittedName>
</protein>
<dbReference type="GeneID" id="85351883"/>
<reference evidence="1" key="1">
    <citation type="submission" date="2023-06" db="EMBL/GenBank/DDBJ databases">
        <authorList>
            <consortium name="Lawrence Berkeley National Laboratory"/>
            <person name="Ahrendt S."/>
            <person name="Sahu N."/>
            <person name="Indic B."/>
            <person name="Wong-Bajracharya J."/>
            <person name="Merenyi Z."/>
            <person name="Ke H.-M."/>
            <person name="Monk M."/>
            <person name="Kocsube S."/>
            <person name="Drula E."/>
            <person name="Lipzen A."/>
            <person name="Balint B."/>
            <person name="Henrissat B."/>
            <person name="Andreopoulos B."/>
            <person name="Martin F.M."/>
            <person name="Harder C.B."/>
            <person name="Rigling D."/>
            <person name="Ford K.L."/>
            <person name="Foster G.D."/>
            <person name="Pangilinan J."/>
            <person name="Papanicolaou A."/>
            <person name="Barry K."/>
            <person name="LaButti K."/>
            <person name="Viragh M."/>
            <person name="Koriabine M."/>
            <person name="Yan M."/>
            <person name="Riley R."/>
            <person name="Champramary S."/>
            <person name="Plett K.L."/>
            <person name="Tsai I.J."/>
            <person name="Slot J."/>
            <person name="Sipos G."/>
            <person name="Plett J."/>
            <person name="Nagy L.G."/>
            <person name="Grigoriev I.V."/>
        </authorList>
    </citation>
    <scope>NUCLEOTIDE SEQUENCE</scope>
    <source>
        <strain evidence="1">CCBAS 213</strain>
    </source>
</reference>
<dbReference type="Proteomes" id="UP001175211">
    <property type="component" value="Unassembled WGS sequence"/>
</dbReference>
<dbReference type="AlphaFoldDB" id="A0AA39IUJ7"/>